<protein>
    <recommendedName>
        <fullName evidence="3">STAS domain-containing protein</fullName>
    </recommendedName>
</protein>
<proteinExistence type="predicted"/>
<name>A0ABS5Z2P9_9ACTN</name>
<keyword evidence="2" id="KW-1185">Reference proteome</keyword>
<evidence type="ECO:0008006" key="3">
    <source>
        <dbReference type="Google" id="ProtNLM"/>
    </source>
</evidence>
<dbReference type="Proteomes" id="UP001519654">
    <property type="component" value="Unassembled WGS sequence"/>
</dbReference>
<comment type="caution">
    <text evidence="1">The sequence shown here is derived from an EMBL/GenBank/DDBJ whole genome shotgun (WGS) entry which is preliminary data.</text>
</comment>
<organism evidence="1 2">
    <name type="scientific">Paractinoplanes bogorensis</name>
    <dbReference type="NCBI Taxonomy" id="1610840"/>
    <lineage>
        <taxon>Bacteria</taxon>
        <taxon>Bacillati</taxon>
        <taxon>Actinomycetota</taxon>
        <taxon>Actinomycetes</taxon>
        <taxon>Micromonosporales</taxon>
        <taxon>Micromonosporaceae</taxon>
        <taxon>Paractinoplanes</taxon>
    </lineage>
</organism>
<evidence type="ECO:0000313" key="1">
    <source>
        <dbReference type="EMBL" id="MBU2669213.1"/>
    </source>
</evidence>
<dbReference type="EMBL" id="JAHKKG010000014">
    <property type="protein sequence ID" value="MBU2669213.1"/>
    <property type="molecule type" value="Genomic_DNA"/>
</dbReference>
<reference evidence="1 2" key="1">
    <citation type="submission" date="2021-06" db="EMBL/GenBank/DDBJ databases">
        <title>Actinoplanes lichenicola sp. nov., and Actinoplanes ovalisporus sp. nov., isolated from lichen in Thailand.</title>
        <authorList>
            <person name="Saeng-In P."/>
            <person name="Kanchanasin P."/>
            <person name="Yuki M."/>
            <person name="Kudo T."/>
            <person name="Ohkuma M."/>
            <person name="Phongsopitanun W."/>
            <person name="Tanasupawat S."/>
        </authorList>
    </citation>
    <scope>NUCLEOTIDE SEQUENCE [LARGE SCALE GENOMIC DNA]</scope>
    <source>
        <strain evidence="1 2">NBRC 110975</strain>
    </source>
</reference>
<gene>
    <name evidence="1" type="ORF">KOI35_37450</name>
</gene>
<evidence type="ECO:0000313" key="2">
    <source>
        <dbReference type="Proteomes" id="UP001519654"/>
    </source>
</evidence>
<sequence length="97" mass="10541">MLTRDDGTVVITLSGSDDGELRRVLVHTVRRVRPFRLIVDLGDMHDLDPLNVGSVAAACALGDDHQVSVEIVSPRGEVTQRLAAAGVPHQRLRQSVH</sequence>
<accession>A0ABS5Z2P9</accession>